<dbReference type="InterPro" id="IPR004511">
    <property type="entry name" value="PAPS/APS_Rdtase"/>
</dbReference>
<comment type="similarity">
    <text evidence="1 4">Belongs to the PAPS reductase family. CysH subfamily.</text>
</comment>
<accession>A0A418YDT5</accession>
<dbReference type="HAMAP" id="MF_00063">
    <property type="entry name" value="CysH"/>
    <property type="match status" value="1"/>
</dbReference>
<dbReference type="Proteomes" id="UP000283255">
    <property type="component" value="Unassembled WGS sequence"/>
</dbReference>
<dbReference type="SUPFAM" id="SSF52402">
    <property type="entry name" value="Adenine nucleotide alpha hydrolases-like"/>
    <property type="match status" value="1"/>
</dbReference>
<evidence type="ECO:0000313" key="6">
    <source>
        <dbReference type="EMBL" id="RJG42700.1"/>
    </source>
</evidence>
<reference evidence="6 7" key="2">
    <citation type="submission" date="2019-01" db="EMBL/GenBank/DDBJ databases">
        <title>Motilimonas pumilus sp. nov., isolated from the gut of sea cucumber (Apostichopus japonicus).</title>
        <authorList>
            <person name="Wang F.-Q."/>
            <person name="Ren L.-H."/>
            <person name="Lin Y.-W."/>
            <person name="Sun G.-H."/>
            <person name="Du Z.-J."/>
            <person name="Zhao J.-X."/>
            <person name="Liu X.-J."/>
            <person name="Liu L.-J."/>
        </authorList>
    </citation>
    <scope>NUCLEOTIDE SEQUENCE [LARGE SCALE GENOMIC DNA]</scope>
    <source>
        <strain evidence="6 7">PLHSC7-2</strain>
    </source>
</reference>
<dbReference type="AlphaFoldDB" id="A0A418YDT5"/>
<feature type="domain" description="Phosphoadenosine phosphosulphate reductase" evidence="5">
    <location>
        <begin position="26"/>
        <end position="194"/>
    </location>
</feature>
<keyword evidence="7" id="KW-1185">Reference proteome</keyword>
<evidence type="ECO:0000256" key="3">
    <source>
        <dbReference type="ARBA" id="ARBA00024327"/>
    </source>
</evidence>
<feature type="binding site" evidence="4">
    <location>
        <position position="108"/>
    </location>
    <ligand>
        <name>[4Fe-4S] cluster</name>
        <dbReference type="ChEBI" id="CHEBI:49883"/>
    </ligand>
</feature>
<dbReference type="GO" id="GO:0043866">
    <property type="term" value="F:adenylyl-sulfate reductase (thioredoxin) activity"/>
    <property type="evidence" value="ECO:0007669"/>
    <property type="project" value="UniProtKB-EC"/>
</dbReference>
<keyword evidence="4" id="KW-0411">Iron-sulfur</keyword>
<dbReference type="Gene3D" id="3.40.50.620">
    <property type="entry name" value="HUPs"/>
    <property type="match status" value="1"/>
</dbReference>
<dbReference type="RefSeq" id="WP_119910901.1">
    <property type="nucleotide sequence ID" value="NZ_QZCH01000014.1"/>
</dbReference>
<dbReference type="InterPro" id="IPR002500">
    <property type="entry name" value="PAPS_reduct_dom"/>
</dbReference>
<name>A0A418YDT5_9GAMM</name>
<dbReference type="GO" id="GO:0046872">
    <property type="term" value="F:metal ion binding"/>
    <property type="evidence" value="ECO:0007669"/>
    <property type="project" value="UniProtKB-KW"/>
</dbReference>
<dbReference type="GO" id="GO:0019379">
    <property type="term" value="P:sulfate assimilation, phosphoadenylyl sulfate reduction by phosphoadenylyl-sulfate reductase (thioredoxin)"/>
    <property type="evidence" value="ECO:0007669"/>
    <property type="project" value="UniProtKB-UniRule"/>
</dbReference>
<gene>
    <name evidence="4" type="primary">cysH</name>
    <name evidence="6" type="ORF">D1Z90_11450</name>
</gene>
<dbReference type="EMBL" id="QZCH01000014">
    <property type="protein sequence ID" value="RJG42700.1"/>
    <property type="molecule type" value="Genomic_DNA"/>
</dbReference>
<sequence length="223" mass="25399">MTNEISAASNRIVSKIDELIDLDKKIFITSSFQTQSLPLLHIISQAKKTVPVAFIDTGYLFPETYKFKDYLVERLGIEVVSLTSNVSMLEQKSSNGDLLFLTNTERCCQLNKVDVLQEYSKNFDIWVSGVRADQSKTRSHLKEFQTNTNGTTRYHPMLPWTSKMVFDYRKLHNLPEHPLEAKGYLSVGCMPCTSTYLESVGSERSGRWQGMKKEECGLHTNLA</sequence>
<organism evidence="6 7">
    <name type="scientific">Motilimonas pumila</name>
    <dbReference type="NCBI Taxonomy" id="2303987"/>
    <lineage>
        <taxon>Bacteria</taxon>
        <taxon>Pseudomonadati</taxon>
        <taxon>Pseudomonadota</taxon>
        <taxon>Gammaproteobacteria</taxon>
        <taxon>Alteromonadales</taxon>
        <taxon>Alteromonadales genera incertae sedis</taxon>
        <taxon>Motilimonas</taxon>
    </lineage>
</organism>
<dbReference type="GO" id="GO:0004604">
    <property type="term" value="F:phosphoadenylyl-sulfate reductase (thioredoxin) activity"/>
    <property type="evidence" value="ECO:0007669"/>
    <property type="project" value="UniProtKB-UniRule"/>
</dbReference>
<dbReference type="PANTHER" id="PTHR46509">
    <property type="entry name" value="PHOSPHOADENOSINE PHOSPHOSULFATE REDUCTASE"/>
    <property type="match status" value="1"/>
</dbReference>
<dbReference type="GO" id="GO:0051539">
    <property type="term" value="F:4 iron, 4 sulfur cluster binding"/>
    <property type="evidence" value="ECO:0007669"/>
    <property type="project" value="UniProtKB-UniRule"/>
</dbReference>
<dbReference type="GO" id="GO:0070814">
    <property type="term" value="P:hydrogen sulfide biosynthetic process"/>
    <property type="evidence" value="ECO:0007669"/>
    <property type="project" value="UniProtKB-UniRule"/>
</dbReference>
<keyword evidence="4" id="KW-0479">Metal-binding</keyword>
<proteinExistence type="inferred from homology"/>
<dbReference type="InterPro" id="IPR014729">
    <property type="entry name" value="Rossmann-like_a/b/a_fold"/>
</dbReference>
<evidence type="ECO:0000313" key="7">
    <source>
        <dbReference type="Proteomes" id="UP000283255"/>
    </source>
</evidence>
<dbReference type="EC" id="1.8.4.10" evidence="4"/>
<dbReference type="OrthoDB" id="9794018at2"/>
<reference evidence="6 7" key="1">
    <citation type="submission" date="2018-09" db="EMBL/GenBank/DDBJ databases">
        <authorList>
            <person name="Wang F."/>
        </authorList>
    </citation>
    <scope>NUCLEOTIDE SEQUENCE [LARGE SCALE GENOMIC DNA]</scope>
    <source>
        <strain evidence="6 7">PLHSC7-2</strain>
    </source>
</reference>
<comment type="subcellular location">
    <subcellularLocation>
        <location evidence="4">Cytoplasm</location>
    </subcellularLocation>
</comment>
<comment type="pathway">
    <text evidence="3 4">Sulfur metabolism; hydrogen sulfide biosynthesis; sulfite from sulfate.</text>
</comment>
<comment type="catalytic activity">
    <reaction evidence="4">
        <text>[thioredoxin]-disulfide + sulfite + AMP + 2 H(+) = adenosine 5'-phosphosulfate + [thioredoxin]-dithiol</text>
        <dbReference type="Rhea" id="RHEA:21976"/>
        <dbReference type="Rhea" id="RHEA-COMP:10698"/>
        <dbReference type="Rhea" id="RHEA-COMP:10700"/>
        <dbReference type="ChEBI" id="CHEBI:15378"/>
        <dbReference type="ChEBI" id="CHEBI:17359"/>
        <dbReference type="ChEBI" id="CHEBI:29950"/>
        <dbReference type="ChEBI" id="CHEBI:50058"/>
        <dbReference type="ChEBI" id="CHEBI:58243"/>
        <dbReference type="ChEBI" id="CHEBI:456215"/>
        <dbReference type="EC" id="1.8.4.10"/>
    </reaction>
</comment>
<dbReference type="PIRSF" id="PIRSF000857">
    <property type="entry name" value="PAPS_reductase"/>
    <property type="match status" value="1"/>
</dbReference>
<feature type="binding site" evidence="4">
    <location>
        <position position="192"/>
    </location>
    <ligand>
        <name>[4Fe-4S] cluster</name>
        <dbReference type="ChEBI" id="CHEBI:49883"/>
    </ligand>
</feature>
<comment type="cofactor">
    <cofactor evidence="4">
        <name>[4Fe-4S] cluster</name>
        <dbReference type="ChEBI" id="CHEBI:49883"/>
    </cofactor>
    <text evidence="4">Binds 1 [4Fe-4S] cluster per subunit.</text>
</comment>
<dbReference type="PANTHER" id="PTHR46509:SF1">
    <property type="entry name" value="PHOSPHOADENOSINE PHOSPHOSULFATE REDUCTASE"/>
    <property type="match status" value="1"/>
</dbReference>
<keyword evidence="2 4" id="KW-0560">Oxidoreductase</keyword>
<protein>
    <recommendedName>
        <fullName evidence="4">Adenosine 5'-phosphosulfate reductase</fullName>
        <shortName evidence="4">APS reductase</shortName>
        <ecNumber evidence="4">1.8.4.10</ecNumber>
    </recommendedName>
    <alternativeName>
        <fullName evidence="4">5'-adenylylsulfate reductase</fullName>
    </alternativeName>
    <alternativeName>
        <fullName evidence="4">Thioredoxin-dependent 5'-adenylylsulfate reductase</fullName>
    </alternativeName>
</protein>
<dbReference type="NCBIfam" id="NF002537">
    <property type="entry name" value="PRK02090.1"/>
    <property type="match status" value="1"/>
</dbReference>
<dbReference type="GO" id="GO:0005737">
    <property type="term" value="C:cytoplasm"/>
    <property type="evidence" value="ECO:0007669"/>
    <property type="project" value="UniProtKB-SubCell"/>
</dbReference>
<evidence type="ECO:0000259" key="5">
    <source>
        <dbReference type="Pfam" id="PF01507"/>
    </source>
</evidence>
<comment type="caution">
    <text evidence="6">The sequence shown here is derived from an EMBL/GenBank/DDBJ whole genome shotgun (WGS) entry which is preliminary data.</text>
</comment>
<feature type="binding site" evidence="4">
    <location>
        <position position="107"/>
    </location>
    <ligand>
        <name>[4Fe-4S] cluster</name>
        <dbReference type="ChEBI" id="CHEBI:49883"/>
    </ligand>
</feature>
<keyword evidence="4" id="KW-0963">Cytoplasm</keyword>
<feature type="binding site" evidence="4">
    <location>
        <position position="189"/>
    </location>
    <ligand>
        <name>[4Fe-4S] cluster</name>
        <dbReference type="ChEBI" id="CHEBI:49883"/>
    </ligand>
</feature>
<evidence type="ECO:0000256" key="1">
    <source>
        <dbReference type="ARBA" id="ARBA00009732"/>
    </source>
</evidence>
<dbReference type="NCBIfam" id="TIGR00434">
    <property type="entry name" value="cysH"/>
    <property type="match status" value="1"/>
</dbReference>
<evidence type="ECO:0000256" key="2">
    <source>
        <dbReference type="ARBA" id="ARBA00023002"/>
    </source>
</evidence>
<comment type="function">
    <text evidence="4">Catalyzes the formation of sulfite from adenosine 5'-phosphosulfate (APS) using thioredoxin as an electron donor.</text>
</comment>
<feature type="active site" description="Nucleophile; cysteine thiosulfonate intermediate" evidence="4">
    <location>
        <position position="216"/>
    </location>
</feature>
<keyword evidence="4" id="KW-0408">Iron</keyword>
<evidence type="ECO:0000256" key="4">
    <source>
        <dbReference type="HAMAP-Rule" id="MF_00063"/>
    </source>
</evidence>
<dbReference type="Pfam" id="PF01507">
    <property type="entry name" value="PAPS_reduct"/>
    <property type="match status" value="1"/>
</dbReference>